<feature type="compositionally biased region" description="Basic and acidic residues" evidence="1">
    <location>
        <begin position="266"/>
        <end position="285"/>
    </location>
</feature>
<protein>
    <submittedName>
        <fullName evidence="2">Uncharacterized protein</fullName>
    </submittedName>
</protein>
<comment type="caution">
    <text evidence="2">The sequence shown here is derived from an EMBL/GenBank/DDBJ whole genome shotgun (WGS) entry which is preliminary data.</text>
</comment>
<evidence type="ECO:0000256" key="1">
    <source>
        <dbReference type="SAM" id="MobiDB-lite"/>
    </source>
</evidence>
<evidence type="ECO:0000313" key="2">
    <source>
        <dbReference type="EMBL" id="KAG8470736.1"/>
    </source>
</evidence>
<accession>A0A8J6CH30</accession>
<proteinExistence type="predicted"/>
<name>A0A8J6CH30_DIALT</name>
<feature type="region of interest" description="Disordered" evidence="1">
    <location>
        <begin position="261"/>
        <end position="285"/>
    </location>
</feature>
<dbReference type="EMBL" id="JAGTXO010000001">
    <property type="protein sequence ID" value="KAG8470736.1"/>
    <property type="molecule type" value="Genomic_DNA"/>
</dbReference>
<evidence type="ECO:0000313" key="3">
    <source>
        <dbReference type="Proteomes" id="UP000751190"/>
    </source>
</evidence>
<reference evidence="2" key="1">
    <citation type="submission" date="2021-05" db="EMBL/GenBank/DDBJ databases">
        <title>The genome of the haptophyte Pavlova lutheri (Diacronema luteri, Pavlovales) - a model for lipid biosynthesis in eukaryotic algae.</title>
        <authorList>
            <person name="Hulatt C.J."/>
            <person name="Posewitz M.C."/>
        </authorList>
    </citation>
    <scope>NUCLEOTIDE SEQUENCE</scope>
    <source>
        <strain evidence="2">NIVA-4/92</strain>
    </source>
</reference>
<sequence>MASAFTGRFADFVDFADGFKASFSERTRVRWGEPVDAELLESALTLALTDDTLGTVLSARDERDPRLLAVGSSWHAGGLAMWQALEAIYGQYTTVLAPLTEAQYHVACDARSHTLCPHCKVRARRLLDAAQQRRWGLVVAEIARDERLVNYLPEERERPDDSSRERSSFGVAHWAAWHGDADVVRELALFATFRPSLETRKGRIASQVASDVARARRSFRHSRVAAMLSDLEVALERPRAGMKRSYETESRRAFVAPPVDASVGHRQGEPRAQHADARPDFRKEAPYRWPEEGLASWPEGFRRR</sequence>
<dbReference type="Proteomes" id="UP000751190">
    <property type="component" value="Unassembled WGS sequence"/>
</dbReference>
<gene>
    <name evidence="2" type="ORF">KFE25_009157</name>
</gene>
<organism evidence="2 3">
    <name type="scientific">Diacronema lutheri</name>
    <name type="common">Unicellular marine alga</name>
    <name type="synonym">Monochrysis lutheri</name>
    <dbReference type="NCBI Taxonomy" id="2081491"/>
    <lineage>
        <taxon>Eukaryota</taxon>
        <taxon>Haptista</taxon>
        <taxon>Haptophyta</taxon>
        <taxon>Pavlovophyceae</taxon>
        <taxon>Pavlovales</taxon>
        <taxon>Pavlovaceae</taxon>
        <taxon>Diacronema</taxon>
    </lineage>
</organism>
<dbReference type="AlphaFoldDB" id="A0A8J6CH30"/>
<keyword evidence="3" id="KW-1185">Reference proteome</keyword>
<dbReference type="OrthoDB" id="10539355at2759"/>